<dbReference type="STRING" id="212667.VFDL14_13070"/>
<dbReference type="Proteomes" id="UP000027219">
    <property type="component" value="Unassembled WGS sequence"/>
</dbReference>
<gene>
    <name evidence="8" type="ORF">F2P58_07310</name>
    <name evidence="9" type="ORF">F2Z80_01250</name>
    <name evidence="10" type="ORF">VFDL14_13070</name>
</gene>
<accession>A0A066UHQ7</accession>
<keyword evidence="5 6" id="KW-0472">Membrane</keyword>
<dbReference type="EMBL" id="VWSE01000003">
    <property type="protein sequence ID" value="KAB0290668.1"/>
    <property type="molecule type" value="Genomic_DNA"/>
</dbReference>
<keyword evidence="3 6" id="KW-0812">Transmembrane</keyword>
<evidence type="ECO:0000256" key="1">
    <source>
        <dbReference type="ARBA" id="ARBA00004651"/>
    </source>
</evidence>
<dbReference type="PANTHER" id="PTHR36115">
    <property type="entry name" value="PROLINE-RICH ANTIGEN HOMOLOG-RELATED"/>
    <property type="match status" value="1"/>
</dbReference>
<reference evidence="9 12" key="2">
    <citation type="submission" date="2019-09" db="EMBL/GenBank/DDBJ databases">
        <title>Vibrio Fortis S7-72.</title>
        <authorList>
            <person name="Das S.K."/>
        </authorList>
    </citation>
    <scope>NUCLEOTIDE SEQUENCE [LARGE SCALE GENOMIC DNA]</scope>
    <source>
        <strain evidence="9 12">S7-72</strain>
    </source>
</reference>
<dbReference type="Proteomes" id="UP000326687">
    <property type="component" value="Unassembled WGS sequence"/>
</dbReference>
<dbReference type="Proteomes" id="UP000326789">
    <property type="component" value="Unassembled WGS sequence"/>
</dbReference>
<evidence type="ECO:0000313" key="11">
    <source>
        <dbReference type="Proteomes" id="UP000027219"/>
    </source>
</evidence>
<dbReference type="InterPro" id="IPR010432">
    <property type="entry name" value="RDD"/>
</dbReference>
<name>A0A066UHQ7_9VIBR</name>
<evidence type="ECO:0000256" key="5">
    <source>
        <dbReference type="ARBA" id="ARBA00023136"/>
    </source>
</evidence>
<dbReference type="RefSeq" id="WP_032553236.1">
    <property type="nucleotide sequence ID" value="NZ_BTGL01000020.1"/>
</dbReference>
<dbReference type="Pfam" id="PF06271">
    <property type="entry name" value="RDD"/>
    <property type="match status" value="1"/>
</dbReference>
<comment type="caution">
    <text evidence="10">The sequence shown here is derived from an EMBL/GenBank/DDBJ whole genome shotgun (WGS) entry which is preliminary data.</text>
</comment>
<sequence>MTSTNTLPPAGMFRRLGALFYDALIVLAIEMMAGGVVVALLHALMAMGLFSHAGYADVSDFLTNHPIWSPAYTFYLVAVWCYFFVFFWTRAGQTLGMRAWKLRVQNSDGSAISVTQALIRLATSGFGLANLCVPFDPKKRGFHDIWAKTQVVVLPKAQ</sequence>
<comment type="subcellular location">
    <subcellularLocation>
        <location evidence="1">Cell membrane</location>
        <topology evidence="1">Multi-pass membrane protein</topology>
    </subcellularLocation>
</comment>
<dbReference type="InterPro" id="IPR051791">
    <property type="entry name" value="Pra-immunoreactive"/>
</dbReference>
<keyword evidence="2" id="KW-1003">Cell membrane</keyword>
<feature type="domain" description="RDD" evidence="7">
    <location>
        <begin position="10"/>
        <end position="148"/>
    </location>
</feature>
<proteinExistence type="predicted"/>
<reference evidence="10 11" key="1">
    <citation type="submission" date="2014-02" db="EMBL/GenBank/DDBJ databases">
        <title>Vibrio fortis Dalian14 Genome Sequencing.</title>
        <authorList>
            <person name="Wang Y."/>
            <person name="Song L."/>
            <person name="Liu G."/>
            <person name="Ding J."/>
        </authorList>
    </citation>
    <scope>NUCLEOTIDE SEQUENCE [LARGE SCALE GENOMIC DNA]</scope>
    <source>
        <strain evidence="10 11">Dalian14</strain>
    </source>
</reference>
<keyword evidence="11" id="KW-1185">Reference proteome</keyword>
<dbReference type="EMBL" id="JFFR01000031">
    <property type="protein sequence ID" value="KDN26605.1"/>
    <property type="molecule type" value="Genomic_DNA"/>
</dbReference>
<dbReference type="AlphaFoldDB" id="A0A066UHQ7"/>
<evidence type="ECO:0000313" key="10">
    <source>
        <dbReference type="EMBL" id="KDN26605.1"/>
    </source>
</evidence>
<dbReference type="EMBL" id="VXDD01000001">
    <property type="protein sequence ID" value="KAB0302689.1"/>
    <property type="molecule type" value="Genomic_DNA"/>
</dbReference>
<protein>
    <submittedName>
        <fullName evidence="8">RDD family protein</fullName>
    </submittedName>
</protein>
<evidence type="ECO:0000259" key="7">
    <source>
        <dbReference type="Pfam" id="PF06271"/>
    </source>
</evidence>
<evidence type="ECO:0000313" key="13">
    <source>
        <dbReference type="Proteomes" id="UP000326789"/>
    </source>
</evidence>
<dbReference type="OrthoDB" id="9793824at2"/>
<reference evidence="8 13" key="3">
    <citation type="submission" date="2019-09" db="EMBL/GenBank/DDBJ databases">
        <title>Whole genome sequence of Vibrio fortis.</title>
        <authorList>
            <person name="Das S.K."/>
        </authorList>
    </citation>
    <scope>NUCLEOTIDE SEQUENCE [LARGE SCALE GENOMIC DNA]</scope>
    <source>
        <strain evidence="8 13">AN60</strain>
    </source>
</reference>
<evidence type="ECO:0000313" key="8">
    <source>
        <dbReference type="EMBL" id="KAB0290668.1"/>
    </source>
</evidence>
<evidence type="ECO:0000313" key="9">
    <source>
        <dbReference type="EMBL" id="KAB0302689.1"/>
    </source>
</evidence>
<keyword evidence="4 6" id="KW-1133">Transmembrane helix</keyword>
<evidence type="ECO:0000256" key="4">
    <source>
        <dbReference type="ARBA" id="ARBA00022989"/>
    </source>
</evidence>
<feature type="transmembrane region" description="Helical" evidence="6">
    <location>
        <begin position="67"/>
        <end position="88"/>
    </location>
</feature>
<feature type="transmembrane region" description="Helical" evidence="6">
    <location>
        <begin position="20"/>
        <end position="47"/>
    </location>
</feature>
<evidence type="ECO:0000256" key="2">
    <source>
        <dbReference type="ARBA" id="ARBA00022475"/>
    </source>
</evidence>
<dbReference type="PANTHER" id="PTHR36115:SF10">
    <property type="entry name" value="RDD DOMAIN-CONTAINING PROTEIN"/>
    <property type="match status" value="1"/>
</dbReference>
<evidence type="ECO:0000256" key="3">
    <source>
        <dbReference type="ARBA" id="ARBA00022692"/>
    </source>
</evidence>
<organism evidence="10 11">
    <name type="scientific">Vibrio fortis</name>
    <dbReference type="NCBI Taxonomy" id="212667"/>
    <lineage>
        <taxon>Bacteria</taxon>
        <taxon>Pseudomonadati</taxon>
        <taxon>Pseudomonadota</taxon>
        <taxon>Gammaproteobacteria</taxon>
        <taxon>Vibrionales</taxon>
        <taxon>Vibrionaceae</taxon>
        <taxon>Vibrio</taxon>
    </lineage>
</organism>
<dbReference type="GO" id="GO:0005886">
    <property type="term" value="C:plasma membrane"/>
    <property type="evidence" value="ECO:0007669"/>
    <property type="project" value="UniProtKB-SubCell"/>
</dbReference>
<evidence type="ECO:0000256" key="6">
    <source>
        <dbReference type="SAM" id="Phobius"/>
    </source>
</evidence>
<evidence type="ECO:0000313" key="12">
    <source>
        <dbReference type="Proteomes" id="UP000326687"/>
    </source>
</evidence>